<evidence type="ECO:0000259" key="3">
    <source>
        <dbReference type="PROSITE" id="PS51782"/>
    </source>
</evidence>
<dbReference type="EMBL" id="JACOQH010000003">
    <property type="protein sequence ID" value="MBC5753499.1"/>
    <property type="molecule type" value="Genomic_DNA"/>
</dbReference>
<evidence type="ECO:0000313" key="5">
    <source>
        <dbReference type="Proteomes" id="UP000621540"/>
    </source>
</evidence>
<reference evidence="4 5" key="1">
    <citation type="submission" date="2020-08" db="EMBL/GenBank/DDBJ databases">
        <title>Genome public.</title>
        <authorList>
            <person name="Liu C."/>
            <person name="Sun Q."/>
        </authorList>
    </citation>
    <scope>NUCLEOTIDE SEQUENCE [LARGE SCALE GENOMIC DNA]</scope>
    <source>
        <strain evidence="4 5">BX0805</strain>
    </source>
</reference>
<dbReference type="Pfam" id="PF01551">
    <property type="entry name" value="Peptidase_M23"/>
    <property type="match status" value="1"/>
</dbReference>
<dbReference type="SUPFAM" id="SSF54106">
    <property type="entry name" value="LysM domain"/>
    <property type="match status" value="1"/>
</dbReference>
<dbReference type="SMART" id="SM00257">
    <property type="entry name" value="LysM"/>
    <property type="match status" value="1"/>
</dbReference>
<proteinExistence type="predicted"/>
<dbReference type="PROSITE" id="PS51782">
    <property type="entry name" value="LYSM"/>
    <property type="match status" value="1"/>
</dbReference>
<gene>
    <name evidence="4" type="ORF">H8Z76_05560</name>
</gene>
<dbReference type="Pfam" id="PF07501">
    <property type="entry name" value="G5"/>
    <property type="match status" value="1"/>
</dbReference>
<dbReference type="PANTHER" id="PTHR21666:SF270">
    <property type="entry name" value="MUREIN HYDROLASE ACTIVATOR ENVC"/>
    <property type="match status" value="1"/>
</dbReference>
<dbReference type="InterPro" id="IPR011098">
    <property type="entry name" value="G5_dom"/>
</dbReference>
<dbReference type="SMART" id="SM01208">
    <property type="entry name" value="G5"/>
    <property type="match status" value="1"/>
</dbReference>
<dbReference type="Pfam" id="PF01476">
    <property type="entry name" value="LysM"/>
    <property type="match status" value="1"/>
</dbReference>
<dbReference type="RefSeq" id="WP_186981903.1">
    <property type="nucleotide sequence ID" value="NZ_JACOQH010000003.1"/>
</dbReference>
<sequence length="515" mass="55564">MKKKKELYIQAGAAAGTAAVLVLVGLAQQRCIGQNYFEIIVDNKVVGATGQKTDEKEMLNTCRRELNELTDGYVCLDADIEIRKARTFGTRLLTKTEAEQCVLEELKHKVVTEGTSAYTVNIGEFTASFPTLEDVGEFLSTVKQPYDAEGKFSVVYEADSDHSAETFEAKLAEASGNAGAAGNGETESSASPLLAGAVRGDADRMAYACAHPGEKNYETGLVDLGFAETVTVYADYVNQSELTTPAAAAEAVTKEEETNKIYEVQAGDCLSTIAEDNHTTVAQIMALNGFADTNAYICIGDEIVISVPEPDLSVWETQGVVYEEDYTADPTIVGNDSWYTTKQVTLQEGTTGHREVNMFVTYKDGVETGRSMAHQTILAQSEPAVIEQGTQIPPTYVKPLSGGRFTSGFGKRWGRMHKGVDWACPTGTTVYASSDGVVEYADWSNGYGYNVIIDHPDGRKTRYCHLSKTLVTAGTSVSQGDPIAQSGSTGHSTGPHVHFEIFIGGTQVDPLQYIN</sequence>
<dbReference type="InterPro" id="IPR011055">
    <property type="entry name" value="Dup_hybrid_motif"/>
</dbReference>
<dbReference type="CDD" id="cd00118">
    <property type="entry name" value="LysM"/>
    <property type="match status" value="1"/>
</dbReference>
<dbReference type="InterPro" id="IPR050570">
    <property type="entry name" value="Cell_wall_metabolism_enzyme"/>
</dbReference>
<dbReference type="SUPFAM" id="SSF51261">
    <property type="entry name" value="Duplicated hybrid motif"/>
    <property type="match status" value="1"/>
</dbReference>
<keyword evidence="5" id="KW-1185">Reference proteome</keyword>
<dbReference type="InterPro" id="IPR016047">
    <property type="entry name" value="M23ase_b-sheet_dom"/>
</dbReference>
<dbReference type="PROSITE" id="PS51109">
    <property type="entry name" value="G5"/>
    <property type="match status" value="1"/>
</dbReference>
<dbReference type="InterPro" id="IPR036779">
    <property type="entry name" value="LysM_dom_sf"/>
</dbReference>
<name>A0ABR7I9R2_9FIRM</name>
<evidence type="ECO:0000256" key="1">
    <source>
        <dbReference type="ARBA" id="ARBA00022729"/>
    </source>
</evidence>
<accession>A0ABR7I9R2</accession>
<comment type="caution">
    <text evidence="4">The sequence shown here is derived from an EMBL/GenBank/DDBJ whole genome shotgun (WGS) entry which is preliminary data.</text>
</comment>
<evidence type="ECO:0000313" key="4">
    <source>
        <dbReference type="EMBL" id="MBC5753499.1"/>
    </source>
</evidence>
<dbReference type="Gene3D" id="2.20.230.10">
    <property type="entry name" value="Resuscitation-promoting factor rpfb"/>
    <property type="match status" value="1"/>
</dbReference>
<dbReference type="Gene3D" id="2.70.70.10">
    <property type="entry name" value="Glucose Permease (Domain IIA)"/>
    <property type="match status" value="1"/>
</dbReference>
<evidence type="ECO:0000259" key="2">
    <source>
        <dbReference type="PROSITE" id="PS51109"/>
    </source>
</evidence>
<feature type="domain" description="LysM" evidence="3">
    <location>
        <begin position="260"/>
        <end position="305"/>
    </location>
</feature>
<keyword evidence="1" id="KW-0732">Signal</keyword>
<dbReference type="Gene3D" id="3.10.350.10">
    <property type="entry name" value="LysM domain"/>
    <property type="match status" value="1"/>
</dbReference>
<protein>
    <submittedName>
        <fullName evidence="4">Peptidoglycan DD-metalloendopeptidase family protein</fullName>
    </submittedName>
</protein>
<feature type="domain" description="G5" evidence="2">
    <location>
        <begin position="312"/>
        <end position="392"/>
    </location>
</feature>
<organism evidence="4 5">
    <name type="scientific">Roseburia yibonii</name>
    <dbReference type="NCBI Taxonomy" id="2763063"/>
    <lineage>
        <taxon>Bacteria</taxon>
        <taxon>Bacillati</taxon>
        <taxon>Bacillota</taxon>
        <taxon>Clostridia</taxon>
        <taxon>Lachnospirales</taxon>
        <taxon>Lachnospiraceae</taxon>
        <taxon>Roseburia</taxon>
    </lineage>
</organism>
<dbReference type="CDD" id="cd12797">
    <property type="entry name" value="M23_peptidase"/>
    <property type="match status" value="1"/>
</dbReference>
<dbReference type="InterPro" id="IPR018392">
    <property type="entry name" value="LysM"/>
</dbReference>
<dbReference type="PANTHER" id="PTHR21666">
    <property type="entry name" value="PEPTIDASE-RELATED"/>
    <property type="match status" value="1"/>
</dbReference>
<dbReference type="Proteomes" id="UP000621540">
    <property type="component" value="Unassembled WGS sequence"/>
</dbReference>